<feature type="domain" description="Peptidase A1" evidence="2">
    <location>
        <begin position="1"/>
        <end position="271"/>
    </location>
</feature>
<evidence type="ECO:0000313" key="3">
    <source>
        <dbReference type="EMBL" id="TGZ74422.1"/>
    </source>
</evidence>
<organism evidence="3 4">
    <name type="scientific">Opisthorchis felineus</name>
    <dbReference type="NCBI Taxonomy" id="147828"/>
    <lineage>
        <taxon>Eukaryota</taxon>
        <taxon>Metazoa</taxon>
        <taxon>Spiralia</taxon>
        <taxon>Lophotrochozoa</taxon>
        <taxon>Platyhelminthes</taxon>
        <taxon>Trematoda</taxon>
        <taxon>Digenea</taxon>
        <taxon>Opisthorchiida</taxon>
        <taxon>Opisthorchiata</taxon>
        <taxon>Opisthorchiidae</taxon>
        <taxon>Opisthorchis</taxon>
    </lineage>
</organism>
<dbReference type="OrthoDB" id="2747330at2759"/>
<evidence type="ECO:0000256" key="1">
    <source>
        <dbReference type="ARBA" id="ARBA00007447"/>
    </source>
</evidence>
<dbReference type="Pfam" id="PF00026">
    <property type="entry name" value="Asp"/>
    <property type="match status" value="1"/>
</dbReference>
<dbReference type="STRING" id="147828.A0A4S2MCT3"/>
<dbReference type="PROSITE" id="PS51767">
    <property type="entry name" value="PEPTIDASE_A1"/>
    <property type="match status" value="1"/>
</dbReference>
<dbReference type="Gene3D" id="2.60.40.1960">
    <property type="match status" value="1"/>
</dbReference>
<reference evidence="3 4" key="1">
    <citation type="journal article" date="2019" name="BMC Genomics">
        <title>New insights from Opisthorchis felineus genome: update on genomics of the epidemiologically important liver flukes.</title>
        <authorList>
            <person name="Ershov N.I."/>
            <person name="Mordvinov V.A."/>
            <person name="Prokhortchouk E.B."/>
            <person name="Pakharukova M.Y."/>
            <person name="Gunbin K.V."/>
            <person name="Ustyantsev K."/>
            <person name="Genaev M.A."/>
            <person name="Blinov A.G."/>
            <person name="Mazur A."/>
            <person name="Boulygina E."/>
            <person name="Tsygankova S."/>
            <person name="Khrameeva E."/>
            <person name="Chekanov N."/>
            <person name="Fan G."/>
            <person name="Xiao A."/>
            <person name="Zhang H."/>
            <person name="Xu X."/>
            <person name="Yang H."/>
            <person name="Solovyev V."/>
            <person name="Lee S.M."/>
            <person name="Liu X."/>
            <person name="Afonnikov D.A."/>
            <person name="Skryabin K.G."/>
        </authorList>
    </citation>
    <scope>NUCLEOTIDE SEQUENCE [LARGE SCALE GENOMIC DNA]</scope>
    <source>
        <strain evidence="3">AK-0245</strain>
        <tissue evidence="3">Whole organism</tissue>
    </source>
</reference>
<dbReference type="InterPro" id="IPR001461">
    <property type="entry name" value="Aspartic_peptidase_A1"/>
</dbReference>
<dbReference type="GO" id="GO:0006508">
    <property type="term" value="P:proteolysis"/>
    <property type="evidence" value="ECO:0007669"/>
    <property type="project" value="InterPro"/>
</dbReference>
<keyword evidence="4" id="KW-1185">Reference proteome</keyword>
<dbReference type="InterPro" id="IPR021109">
    <property type="entry name" value="Peptidase_aspartic_dom_sf"/>
</dbReference>
<dbReference type="InterPro" id="IPR034164">
    <property type="entry name" value="Pepsin-like_dom"/>
</dbReference>
<dbReference type="PANTHER" id="PTHR47966">
    <property type="entry name" value="BETA-SITE APP-CLEAVING ENZYME, ISOFORM A-RELATED"/>
    <property type="match status" value="1"/>
</dbReference>
<dbReference type="SUPFAM" id="SSF50630">
    <property type="entry name" value="Acid proteases"/>
    <property type="match status" value="1"/>
</dbReference>
<dbReference type="Proteomes" id="UP000308267">
    <property type="component" value="Unassembled WGS sequence"/>
</dbReference>
<comment type="caution">
    <text evidence="3">The sequence shown here is derived from an EMBL/GenBank/DDBJ whole genome shotgun (WGS) entry which is preliminary data.</text>
</comment>
<sequence>MVLLDTGGWTCWLPSSKSTSKEFALRNKYTDQSSTSVSINKVYETSYSGEKYKGNVMSDQLWLAGYFISQFTFVEMVECSGAGDNREAYDGIIGMRRSPENDDSYELFKTTILDYVVNAGIVKDAVFSFRFCGQPGVRGQSWFLDGNLNFGGIRVGYFHPPIVVLPLYQSQQWVIDVSSIEYGDVVLCKPCRAQVDTGSPDTYAPEEASNILLKNSVVEELAGKILHVRLHNLHRVRSMKITMATHVFLLSSQELTRYVSEYLGVVECAPS</sequence>
<name>A0A4S2MCT3_OPIFE</name>
<evidence type="ECO:0000259" key="2">
    <source>
        <dbReference type="PROSITE" id="PS51767"/>
    </source>
</evidence>
<evidence type="ECO:0000313" key="4">
    <source>
        <dbReference type="Proteomes" id="UP000308267"/>
    </source>
</evidence>
<dbReference type="CDD" id="cd05471">
    <property type="entry name" value="pepsin_like"/>
    <property type="match status" value="1"/>
</dbReference>
<dbReference type="GO" id="GO:0004190">
    <property type="term" value="F:aspartic-type endopeptidase activity"/>
    <property type="evidence" value="ECO:0007669"/>
    <property type="project" value="InterPro"/>
</dbReference>
<accession>A0A4S2MCT3</accession>
<dbReference type="AlphaFoldDB" id="A0A4S2MCT3"/>
<proteinExistence type="inferred from homology"/>
<dbReference type="EMBL" id="SJOL01001810">
    <property type="protein sequence ID" value="TGZ74422.1"/>
    <property type="molecule type" value="Genomic_DNA"/>
</dbReference>
<protein>
    <recommendedName>
        <fullName evidence="2">Peptidase A1 domain-containing protein</fullName>
    </recommendedName>
</protein>
<gene>
    <name evidence="3" type="ORF">CRM22_000939</name>
</gene>
<dbReference type="Gene3D" id="2.40.70.10">
    <property type="entry name" value="Acid Proteases"/>
    <property type="match status" value="2"/>
</dbReference>
<comment type="similarity">
    <text evidence="1">Belongs to the peptidase A1 family.</text>
</comment>
<dbReference type="InterPro" id="IPR033121">
    <property type="entry name" value="PEPTIDASE_A1"/>
</dbReference>